<dbReference type="Proteomes" id="UP000694388">
    <property type="component" value="Unplaced"/>
</dbReference>
<feature type="region of interest" description="Disordered" evidence="1">
    <location>
        <begin position="222"/>
        <end position="242"/>
    </location>
</feature>
<evidence type="ECO:0000256" key="1">
    <source>
        <dbReference type="SAM" id="MobiDB-lite"/>
    </source>
</evidence>
<dbReference type="SUPFAM" id="SSF54928">
    <property type="entry name" value="RNA-binding domain, RBD"/>
    <property type="match status" value="1"/>
</dbReference>
<dbReference type="GeneTree" id="ENSGT00390000005492"/>
<dbReference type="GO" id="GO:0031053">
    <property type="term" value="P:primary miRNA processing"/>
    <property type="evidence" value="ECO:0007669"/>
    <property type="project" value="TreeGrafter"/>
</dbReference>
<dbReference type="AlphaFoldDB" id="A0A8C4QX82"/>
<proteinExistence type="predicted"/>
<feature type="compositionally biased region" description="Polar residues" evidence="1">
    <location>
        <begin position="222"/>
        <end position="237"/>
    </location>
</feature>
<dbReference type="Ensembl" id="ENSEBUT00000021743.1">
    <property type="protein sequence ID" value="ENSEBUP00000021168.1"/>
    <property type="gene ID" value="ENSEBUG00000013085.1"/>
</dbReference>
<accession>A0A8C4QX82</accession>
<dbReference type="GO" id="GO:0016604">
    <property type="term" value="C:nuclear body"/>
    <property type="evidence" value="ECO:0007669"/>
    <property type="project" value="TreeGrafter"/>
</dbReference>
<dbReference type="OMA" id="SEYAHEH"/>
<protein>
    <submittedName>
        <fullName evidence="2">Uncharacterized protein</fullName>
    </submittedName>
</protein>
<dbReference type="GO" id="GO:0003676">
    <property type="term" value="F:nucleic acid binding"/>
    <property type="evidence" value="ECO:0007669"/>
    <property type="project" value="InterPro"/>
</dbReference>
<reference evidence="2" key="1">
    <citation type="submission" date="2025-08" db="UniProtKB">
        <authorList>
            <consortium name="Ensembl"/>
        </authorList>
    </citation>
    <scope>IDENTIFICATION</scope>
</reference>
<evidence type="ECO:0000313" key="3">
    <source>
        <dbReference type="Proteomes" id="UP000694388"/>
    </source>
</evidence>
<dbReference type="PANTHER" id="PTHR13165:SF0">
    <property type="entry name" value="SERRATE RNA EFFECTOR MOLECULE HOMOLOG"/>
    <property type="match status" value="1"/>
</dbReference>
<dbReference type="InterPro" id="IPR035979">
    <property type="entry name" value="RBD_domain_sf"/>
</dbReference>
<evidence type="ECO:0000313" key="2">
    <source>
        <dbReference type="Ensembl" id="ENSEBUP00000021168.1"/>
    </source>
</evidence>
<keyword evidence="3" id="KW-1185">Reference proteome</keyword>
<reference evidence="2" key="2">
    <citation type="submission" date="2025-09" db="UniProtKB">
        <authorList>
            <consortium name="Ensembl"/>
        </authorList>
    </citation>
    <scope>IDENTIFICATION</scope>
</reference>
<name>A0A8C4QX82_EPTBU</name>
<organism evidence="2 3">
    <name type="scientific">Eptatretus burgeri</name>
    <name type="common">Inshore hagfish</name>
    <dbReference type="NCBI Taxonomy" id="7764"/>
    <lineage>
        <taxon>Eukaryota</taxon>
        <taxon>Metazoa</taxon>
        <taxon>Chordata</taxon>
        <taxon>Craniata</taxon>
        <taxon>Vertebrata</taxon>
        <taxon>Cyclostomata</taxon>
        <taxon>Myxini</taxon>
        <taxon>Myxiniformes</taxon>
        <taxon>Myxinidae</taxon>
        <taxon>Eptatretinae</taxon>
        <taxon>Eptatretus</taxon>
    </lineage>
</organism>
<sequence length="317" mass="35529">MPAQRNLSIFLRNIAPNISKAEIMALCRRIPGFIRVALSEPQPDRRFFRRGWVTFSNTVNIKDICWSLQNIRLRECELSPVVNRDLARRMRTVNSLTQHEPVARHNARLAARIVKALDERCGLWVPGQEWTTASLSDGGVSGDRLASARDKVKECGMDLDNNEGIVSIAGDEGQSKKVGTIKTKKSQHIPAVPGSQNPLLQEVTAMLRGEEWWLAQETVENLGNSENSKSKPESQTGAMPVMSGIPKENIPEIFLHRDKQVIAVLDQLLFYLRIVHSVDFYNHSEYAHEHDMPNRCGVIHIRAAAPVNKIAPGDGEF</sequence>
<dbReference type="PANTHER" id="PTHR13165">
    <property type="entry name" value="ARSENITE-RESISTANCE PROTEIN 2"/>
    <property type="match status" value="1"/>
</dbReference>
<dbReference type="InterPro" id="IPR039727">
    <property type="entry name" value="SE/Ars2"/>
</dbReference>